<dbReference type="Pfam" id="PF12698">
    <property type="entry name" value="ABC2_membrane_3"/>
    <property type="match status" value="1"/>
</dbReference>
<keyword evidence="5 8" id="KW-0812">Transmembrane</keyword>
<dbReference type="STRING" id="1150600.ADIARSV_3308"/>
<evidence type="ECO:0000313" key="10">
    <source>
        <dbReference type="EMBL" id="EOR93595.1"/>
    </source>
</evidence>
<evidence type="ECO:0000313" key="11">
    <source>
        <dbReference type="Proteomes" id="UP000014174"/>
    </source>
</evidence>
<dbReference type="Gene3D" id="3.40.1710.10">
    <property type="entry name" value="abc type-2 transporter like domain"/>
    <property type="match status" value="1"/>
</dbReference>
<feature type="domain" description="ABC transmembrane type-2" evidence="9">
    <location>
        <begin position="144"/>
        <end position="369"/>
    </location>
</feature>
<keyword evidence="11" id="KW-1185">Reference proteome</keyword>
<feature type="transmembrane region" description="Helical" evidence="8">
    <location>
        <begin position="314"/>
        <end position="336"/>
    </location>
</feature>
<dbReference type="PROSITE" id="PS51012">
    <property type="entry name" value="ABC_TM2"/>
    <property type="match status" value="1"/>
</dbReference>
<keyword evidence="6 8" id="KW-1133">Transmembrane helix</keyword>
<organism evidence="10 11">
    <name type="scientific">Arcticibacter svalbardensis MN12-7</name>
    <dbReference type="NCBI Taxonomy" id="1150600"/>
    <lineage>
        <taxon>Bacteria</taxon>
        <taxon>Pseudomonadati</taxon>
        <taxon>Bacteroidota</taxon>
        <taxon>Sphingobacteriia</taxon>
        <taxon>Sphingobacteriales</taxon>
        <taxon>Sphingobacteriaceae</taxon>
        <taxon>Arcticibacter</taxon>
    </lineage>
</organism>
<dbReference type="EMBL" id="AQPN01000110">
    <property type="protein sequence ID" value="EOR93595.1"/>
    <property type="molecule type" value="Genomic_DNA"/>
</dbReference>
<reference evidence="10 11" key="1">
    <citation type="journal article" date="2013" name="Genome Announc.">
        <title>Draft Genome Sequence of Arcticibacter svalbardensis Strain MN12-7T, a Member of the Family Sphingobacteriaceae Isolated from an Arctic Soil Sample.</title>
        <authorList>
            <person name="Shivaji S."/>
            <person name="Ara S."/>
            <person name="Prasad S."/>
            <person name="Manasa B.P."/>
            <person name="Begum Z."/>
            <person name="Singh A."/>
            <person name="Kumar Pinnaka A."/>
        </authorList>
    </citation>
    <scope>NUCLEOTIDE SEQUENCE [LARGE SCALE GENOMIC DNA]</scope>
    <source>
        <strain evidence="10 11">MN12-7</strain>
    </source>
</reference>
<dbReference type="Proteomes" id="UP000014174">
    <property type="component" value="Unassembled WGS sequence"/>
</dbReference>
<dbReference type="eggNOG" id="COG0842">
    <property type="taxonomic scope" value="Bacteria"/>
</dbReference>
<dbReference type="PANTHER" id="PTHR30294:SF29">
    <property type="entry name" value="MULTIDRUG ABC TRANSPORTER PERMEASE YBHS-RELATED"/>
    <property type="match status" value="1"/>
</dbReference>
<comment type="similarity">
    <text evidence="2">Belongs to the ABC-2 integral membrane protein family.</text>
</comment>
<feature type="transmembrane region" description="Helical" evidence="8">
    <location>
        <begin position="257"/>
        <end position="277"/>
    </location>
</feature>
<evidence type="ECO:0000256" key="3">
    <source>
        <dbReference type="ARBA" id="ARBA00022448"/>
    </source>
</evidence>
<evidence type="ECO:0000256" key="5">
    <source>
        <dbReference type="ARBA" id="ARBA00022692"/>
    </source>
</evidence>
<dbReference type="GO" id="GO:0140359">
    <property type="term" value="F:ABC-type transporter activity"/>
    <property type="evidence" value="ECO:0007669"/>
    <property type="project" value="InterPro"/>
</dbReference>
<evidence type="ECO:0000256" key="8">
    <source>
        <dbReference type="SAM" id="Phobius"/>
    </source>
</evidence>
<dbReference type="InterPro" id="IPR013525">
    <property type="entry name" value="ABC2_TM"/>
</dbReference>
<accession>R9GPZ0</accession>
<comment type="caution">
    <text evidence="10">The sequence shown here is derived from an EMBL/GenBank/DDBJ whole genome shotgun (WGS) entry which is preliminary data.</text>
</comment>
<evidence type="ECO:0000256" key="1">
    <source>
        <dbReference type="ARBA" id="ARBA00004651"/>
    </source>
</evidence>
<keyword evidence="4" id="KW-1003">Cell membrane</keyword>
<keyword evidence="3" id="KW-0813">Transport</keyword>
<sequence length="370" mass="41850">MKVLGFILQKEFRQISRDKTILIMMFLMPTIQLIVLPIAMNFDIKSVNISIIDHDNSTYSQKLISKVGSSGFFNITSMETSYPNALENIEQDKADIVMEIPSGFERNLVREGMQKIGISVDAINGAKASIGGSYLAAVLKDFNTNLEINNDNIKTPQGLIDVTYRNWYNVRAEYKYNIVPAILVILLTMIGGFLAALNIVKEKEMGTIEQINVTPIKKWEFILGKLIPFWIIGMIVFTIGLFVCWIVYGIISQGSIPLLYTFASVYLVALLGFGLLISTYCDSQVQAMFVAFFFMMIFMLMGGLFTSVESMPSWARGISNMLPVTHFIKVVRMIMLKGSNFSDVRTEFLYLIAFGIFLNSWAIWNYRKTT</sequence>
<feature type="transmembrane region" description="Helical" evidence="8">
    <location>
        <begin position="289"/>
        <end position="308"/>
    </location>
</feature>
<feature type="transmembrane region" description="Helical" evidence="8">
    <location>
        <begin position="227"/>
        <end position="251"/>
    </location>
</feature>
<feature type="transmembrane region" description="Helical" evidence="8">
    <location>
        <begin position="178"/>
        <end position="200"/>
    </location>
</feature>
<dbReference type="GO" id="GO:0005886">
    <property type="term" value="C:plasma membrane"/>
    <property type="evidence" value="ECO:0007669"/>
    <property type="project" value="UniProtKB-SubCell"/>
</dbReference>
<evidence type="ECO:0000259" key="9">
    <source>
        <dbReference type="PROSITE" id="PS51012"/>
    </source>
</evidence>
<protein>
    <submittedName>
        <fullName evidence="10">ABC transporter permease protein</fullName>
    </submittedName>
</protein>
<gene>
    <name evidence="10" type="ORF">ADIARSV_3308</name>
</gene>
<dbReference type="OrthoDB" id="9808686at2"/>
<evidence type="ECO:0000256" key="2">
    <source>
        <dbReference type="ARBA" id="ARBA00007783"/>
    </source>
</evidence>
<dbReference type="PATRIC" id="fig|1150600.3.peg.3277"/>
<dbReference type="PANTHER" id="PTHR30294">
    <property type="entry name" value="MEMBRANE COMPONENT OF ABC TRANSPORTER YHHJ-RELATED"/>
    <property type="match status" value="1"/>
</dbReference>
<dbReference type="RefSeq" id="WP_016196537.1">
    <property type="nucleotide sequence ID" value="NZ_AQPN01000110.1"/>
</dbReference>
<dbReference type="AlphaFoldDB" id="R9GPZ0"/>
<keyword evidence="7 8" id="KW-0472">Membrane</keyword>
<dbReference type="InterPro" id="IPR047817">
    <property type="entry name" value="ABC2_TM_bact-type"/>
</dbReference>
<dbReference type="InterPro" id="IPR051449">
    <property type="entry name" value="ABC-2_transporter_component"/>
</dbReference>
<name>R9GPZ0_9SPHI</name>
<feature type="transmembrane region" description="Helical" evidence="8">
    <location>
        <begin position="21"/>
        <end position="40"/>
    </location>
</feature>
<feature type="transmembrane region" description="Helical" evidence="8">
    <location>
        <begin position="348"/>
        <end position="366"/>
    </location>
</feature>
<proteinExistence type="inferred from homology"/>
<comment type="subcellular location">
    <subcellularLocation>
        <location evidence="1">Cell membrane</location>
        <topology evidence="1">Multi-pass membrane protein</topology>
    </subcellularLocation>
</comment>
<evidence type="ECO:0000256" key="6">
    <source>
        <dbReference type="ARBA" id="ARBA00022989"/>
    </source>
</evidence>
<evidence type="ECO:0000256" key="4">
    <source>
        <dbReference type="ARBA" id="ARBA00022475"/>
    </source>
</evidence>
<evidence type="ECO:0000256" key="7">
    <source>
        <dbReference type="ARBA" id="ARBA00023136"/>
    </source>
</evidence>